<keyword evidence="3" id="KW-0328">Glycosyltransferase</keyword>
<accession>A0A0F9VZN0</accession>
<evidence type="ECO:0000256" key="6">
    <source>
        <dbReference type="ARBA" id="ARBA00048735"/>
    </source>
</evidence>
<dbReference type="InterPro" id="IPR026585">
    <property type="entry name" value="GlgE"/>
</dbReference>
<sequence length="667" mass="75580">MPSDNSYETSIEATLTVAEAVVLPRIAIEAVEPVIESGRFAAKAIEGRALTVSAVIFADGHDKLAAQLLWRSGQDDDWQKTPMESLGNDRWRARLTPQRAGRGEFAIEAWVDIYATYCDELKKKFAAGVPVSLELQEGETLLREMESTAPADIQGALQAVLERLARSESVDDKVTMLLAPDTVDAVVRTEAHPHKVRSAAYPVDVERQAAEFASWYELFPRSVTDDPARHGTFRDVIGRLPEINAMGFDVLYFPPIHPIGRTHRKGPNNSLIATEDDPGSPYAIGSHEGGHEAIHPQLGSLDDFLELVSAAREQKLEIALDFAVQCSPDHPWLQEHPGWFNWRPDGSIRHAENPPKKYEDIVNVDFYAREAVPDLWLALRDVVLGWVKLGVTLFRVDNPHTKPMPFWEWLIADIRAGHPDVIFLSEAFTRPAMMARLGKLGFSQSYTYFTWRNTKEELQTFFTELNEPPWRDCYRPNFFVNTPDINPFFLHSSGRAGFLIRAALATLGSGSWGMYSGFEICEAAPVPGKEEYLDSEKYEIRPRDYGMPGNIVAEITHLNRIRRANPALQTHLGFQAYTAWNDNILYFGKRTEDLQNFILIAISLDPVNAQEAHFDLPLWEFDLPDDAQTSGEDLMTGHSWTWHGKTQWMRIEPWKQPFGIWRFKPLR</sequence>
<feature type="domain" description="Glycosyl hydrolase family 13 catalytic" evidence="7">
    <location>
        <begin position="217"/>
        <end position="547"/>
    </location>
</feature>
<dbReference type="InterPro" id="IPR017853">
    <property type="entry name" value="GH"/>
</dbReference>
<comment type="subunit">
    <text evidence="1">Homodimer.</text>
</comment>
<dbReference type="Pfam" id="PF11896">
    <property type="entry name" value="GlgE_dom_N_S"/>
    <property type="match status" value="1"/>
</dbReference>
<dbReference type="Pfam" id="PF21702">
    <property type="entry name" value="GLGE_C"/>
    <property type="match status" value="1"/>
</dbReference>
<dbReference type="InterPro" id="IPR013780">
    <property type="entry name" value="Glyco_hydro_b"/>
</dbReference>
<dbReference type="PANTHER" id="PTHR47786">
    <property type="entry name" value="ALPHA-1,4-GLUCAN:MALTOSE-1-PHOSPHATE MALTOSYLTRANSFERASE"/>
    <property type="match status" value="1"/>
</dbReference>
<evidence type="ECO:0000256" key="3">
    <source>
        <dbReference type="ARBA" id="ARBA00022676"/>
    </source>
</evidence>
<proteinExistence type="inferred from homology"/>
<dbReference type="InterPro" id="IPR013783">
    <property type="entry name" value="Ig-like_fold"/>
</dbReference>
<dbReference type="InterPro" id="IPR006047">
    <property type="entry name" value="GH13_cat_dom"/>
</dbReference>
<comment type="catalytic activity">
    <reaction evidence="6">
        <text>alpha-maltose 1-phosphate + [(1-&gt;4)-alpha-D-glucosyl](n) = [(1-&gt;4)-alpha-D-glucosyl](n+2) + phosphate</text>
        <dbReference type="Rhea" id="RHEA:42692"/>
        <dbReference type="Rhea" id="RHEA-COMP:9584"/>
        <dbReference type="Rhea" id="RHEA-COMP:10183"/>
        <dbReference type="ChEBI" id="CHEBI:15444"/>
        <dbReference type="ChEBI" id="CHEBI:43474"/>
        <dbReference type="ChEBI" id="CHEBI:63576"/>
        <dbReference type="EC" id="2.4.99.16"/>
    </reaction>
</comment>
<reference evidence="8" key="1">
    <citation type="journal article" date="2015" name="Nature">
        <title>Complex archaea that bridge the gap between prokaryotes and eukaryotes.</title>
        <authorList>
            <person name="Spang A."/>
            <person name="Saw J.H."/>
            <person name="Jorgensen S.L."/>
            <person name="Zaremba-Niedzwiedzka K."/>
            <person name="Martijn J."/>
            <person name="Lind A.E."/>
            <person name="van Eijk R."/>
            <person name="Schleper C."/>
            <person name="Guy L."/>
            <person name="Ettema T.J."/>
        </authorList>
    </citation>
    <scope>NUCLEOTIDE SEQUENCE</scope>
</reference>
<keyword evidence="5" id="KW-0119">Carbohydrate metabolism</keyword>
<dbReference type="AlphaFoldDB" id="A0A0F9VZN0"/>
<dbReference type="GO" id="GO:0005975">
    <property type="term" value="P:carbohydrate metabolic process"/>
    <property type="evidence" value="ECO:0007669"/>
    <property type="project" value="InterPro"/>
</dbReference>
<dbReference type="InterPro" id="IPR049171">
    <property type="entry name" value="GLGE_C"/>
</dbReference>
<name>A0A0F9VZN0_9ZZZZ</name>
<evidence type="ECO:0000256" key="2">
    <source>
        <dbReference type="ARBA" id="ARBA00012603"/>
    </source>
</evidence>
<dbReference type="HAMAP" id="MF_02124">
    <property type="entry name" value="GlgE"/>
    <property type="match status" value="1"/>
</dbReference>
<gene>
    <name evidence="8" type="ORF">LCGC14_0030480</name>
</gene>
<comment type="caution">
    <text evidence="8">The sequence shown here is derived from an EMBL/GenBank/DDBJ whole genome shotgun (WGS) entry which is preliminary data.</text>
</comment>
<evidence type="ECO:0000313" key="8">
    <source>
        <dbReference type="EMBL" id="KKO09555.1"/>
    </source>
</evidence>
<organism evidence="8">
    <name type="scientific">marine sediment metagenome</name>
    <dbReference type="NCBI Taxonomy" id="412755"/>
    <lineage>
        <taxon>unclassified sequences</taxon>
        <taxon>metagenomes</taxon>
        <taxon>ecological metagenomes</taxon>
    </lineage>
</organism>
<protein>
    <recommendedName>
        <fullName evidence="2">starch synthase (maltosyl-transferring)</fullName>
        <ecNumber evidence="2">2.4.99.16</ecNumber>
    </recommendedName>
</protein>
<dbReference type="InterPro" id="IPR021828">
    <property type="entry name" value="GlgE_dom_N/S"/>
</dbReference>
<dbReference type="EC" id="2.4.99.16" evidence="2"/>
<evidence type="ECO:0000259" key="7">
    <source>
        <dbReference type="SMART" id="SM00642"/>
    </source>
</evidence>
<evidence type="ECO:0000256" key="5">
    <source>
        <dbReference type="ARBA" id="ARBA00023277"/>
    </source>
</evidence>
<dbReference type="SUPFAM" id="SSF51445">
    <property type="entry name" value="(Trans)glycosidases"/>
    <property type="match status" value="1"/>
</dbReference>
<dbReference type="GO" id="GO:0016757">
    <property type="term" value="F:glycosyltransferase activity"/>
    <property type="evidence" value="ECO:0007669"/>
    <property type="project" value="UniProtKB-KW"/>
</dbReference>
<dbReference type="Gene3D" id="2.60.40.10">
    <property type="entry name" value="Immunoglobulins"/>
    <property type="match status" value="1"/>
</dbReference>
<dbReference type="CDD" id="cd11344">
    <property type="entry name" value="AmyAc_GlgE_like"/>
    <property type="match status" value="1"/>
</dbReference>
<keyword evidence="4" id="KW-0808">Transferase</keyword>
<dbReference type="PANTHER" id="PTHR47786:SF2">
    <property type="entry name" value="GLYCOSYL HYDROLASE FAMILY 13 CATALYTIC DOMAIN-CONTAINING PROTEIN"/>
    <property type="match status" value="1"/>
</dbReference>
<evidence type="ECO:0000256" key="4">
    <source>
        <dbReference type="ARBA" id="ARBA00022679"/>
    </source>
</evidence>
<dbReference type="GO" id="GO:0004553">
    <property type="term" value="F:hydrolase activity, hydrolyzing O-glycosyl compounds"/>
    <property type="evidence" value="ECO:0007669"/>
    <property type="project" value="InterPro"/>
</dbReference>
<dbReference type="Gene3D" id="1.20.58.80">
    <property type="entry name" value="Phosphotransferase system, lactose/cellobiose-type IIA subunit"/>
    <property type="match status" value="1"/>
</dbReference>
<dbReference type="EMBL" id="LAZR01000006">
    <property type="protein sequence ID" value="KKO09555.1"/>
    <property type="molecule type" value="Genomic_DNA"/>
</dbReference>
<dbReference type="Gene3D" id="3.20.20.80">
    <property type="entry name" value="Glycosidases"/>
    <property type="match status" value="1"/>
</dbReference>
<dbReference type="Gene3D" id="2.60.40.1180">
    <property type="entry name" value="Golgi alpha-mannosidase II"/>
    <property type="match status" value="1"/>
</dbReference>
<dbReference type="SMART" id="SM00642">
    <property type="entry name" value="Aamy"/>
    <property type="match status" value="1"/>
</dbReference>
<evidence type="ECO:0000256" key="1">
    <source>
        <dbReference type="ARBA" id="ARBA00011738"/>
    </source>
</evidence>